<protein>
    <submittedName>
        <fullName evidence="1 2">Uncharacterized protein</fullName>
    </submittedName>
</protein>
<organism evidence="1">
    <name type="scientific">Brachypodium distachyon</name>
    <name type="common">Purple false brome</name>
    <name type="synonym">Trachynia distachya</name>
    <dbReference type="NCBI Taxonomy" id="15368"/>
    <lineage>
        <taxon>Eukaryota</taxon>
        <taxon>Viridiplantae</taxon>
        <taxon>Streptophyta</taxon>
        <taxon>Embryophyta</taxon>
        <taxon>Tracheophyta</taxon>
        <taxon>Spermatophyta</taxon>
        <taxon>Magnoliopsida</taxon>
        <taxon>Liliopsida</taxon>
        <taxon>Poales</taxon>
        <taxon>Poaceae</taxon>
        <taxon>BOP clade</taxon>
        <taxon>Pooideae</taxon>
        <taxon>Stipodae</taxon>
        <taxon>Brachypodieae</taxon>
        <taxon>Brachypodium</taxon>
    </lineage>
</organism>
<dbReference type="InParanoid" id="A0A0Q3K588"/>
<gene>
    <name evidence="1" type="ORF">BRADI_1g49786v3</name>
</gene>
<dbReference type="EMBL" id="CM000880">
    <property type="protein sequence ID" value="KQK19684.1"/>
    <property type="molecule type" value="Genomic_DNA"/>
</dbReference>
<evidence type="ECO:0000313" key="3">
    <source>
        <dbReference type="Proteomes" id="UP000008810"/>
    </source>
</evidence>
<dbReference type="Proteomes" id="UP000008810">
    <property type="component" value="Chromosome 1"/>
</dbReference>
<accession>A0A0Q3K588</accession>
<keyword evidence="3" id="KW-1185">Reference proteome</keyword>
<reference evidence="1 2" key="1">
    <citation type="journal article" date="2010" name="Nature">
        <title>Genome sequencing and analysis of the model grass Brachypodium distachyon.</title>
        <authorList>
            <consortium name="International Brachypodium Initiative"/>
        </authorList>
    </citation>
    <scope>NUCLEOTIDE SEQUENCE [LARGE SCALE GENOMIC DNA]</scope>
    <source>
        <strain evidence="1 2">Bd21</strain>
    </source>
</reference>
<reference evidence="2" key="3">
    <citation type="submission" date="2018-08" db="UniProtKB">
        <authorList>
            <consortium name="EnsemblPlants"/>
        </authorList>
    </citation>
    <scope>IDENTIFICATION</scope>
    <source>
        <strain evidence="2">cv. Bd21</strain>
    </source>
</reference>
<proteinExistence type="predicted"/>
<dbReference type="Gramene" id="KQK19684">
    <property type="protein sequence ID" value="KQK19684"/>
    <property type="gene ID" value="BRADI_1g49786v3"/>
</dbReference>
<dbReference type="AlphaFoldDB" id="A0A0Q3K588"/>
<dbReference type="EnsemblPlants" id="KQK19684">
    <property type="protein sequence ID" value="KQK19684"/>
    <property type="gene ID" value="BRADI_1g49786v3"/>
</dbReference>
<name>A0A0Q3K588_BRADI</name>
<reference evidence="1" key="2">
    <citation type="submission" date="2017-06" db="EMBL/GenBank/DDBJ databases">
        <title>WGS assembly of Brachypodium distachyon.</title>
        <authorList>
            <consortium name="The International Brachypodium Initiative"/>
            <person name="Lucas S."/>
            <person name="Harmon-Smith M."/>
            <person name="Lail K."/>
            <person name="Tice H."/>
            <person name="Grimwood J."/>
            <person name="Bruce D."/>
            <person name="Barry K."/>
            <person name="Shu S."/>
            <person name="Lindquist E."/>
            <person name="Wang M."/>
            <person name="Pitluck S."/>
            <person name="Vogel J.P."/>
            <person name="Garvin D.F."/>
            <person name="Mockler T.C."/>
            <person name="Schmutz J."/>
            <person name="Rokhsar D."/>
            <person name="Bevan M.W."/>
        </authorList>
    </citation>
    <scope>NUCLEOTIDE SEQUENCE</scope>
    <source>
        <strain evidence="1">Bd21</strain>
    </source>
</reference>
<evidence type="ECO:0000313" key="2">
    <source>
        <dbReference type="EnsemblPlants" id="KQK19684"/>
    </source>
</evidence>
<evidence type="ECO:0000313" key="1">
    <source>
        <dbReference type="EMBL" id="KQK19684.1"/>
    </source>
</evidence>
<sequence>MRASTAATSAIFEEDHRCGRPWRDLGDLGRQGVHGCYLEFFILFLVVCIGPCRWIGSLFSLHAPPRIHALKR</sequence>